<evidence type="ECO:0000313" key="3">
    <source>
        <dbReference type="EMBL" id="PWY89186.1"/>
    </source>
</evidence>
<reference evidence="3 4" key="1">
    <citation type="submission" date="2016-12" db="EMBL/GenBank/DDBJ databases">
        <title>The genomes of Aspergillus section Nigri reveals drivers in fungal speciation.</title>
        <authorList>
            <consortium name="DOE Joint Genome Institute"/>
            <person name="Vesth T.C."/>
            <person name="Nybo J."/>
            <person name="Theobald S."/>
            <person name="Brandl J."/>
            <person name="Frisvad J.C."/>
            <person name="Nielsen K.F."/>
            <person name="Lyhne E.K."/>
            <person name="Kogle M.E."/>
            <person name="Kuo A."/>
            <person name="Riley R."/>
            <person name="Clum A."/>
            <person name="Nolan M."/>
            <person name="Lipzen A."/>
            <person name="Salamov A."/>
            <person name="Henrissat B."/>
            <person name="Wiebenga A."/>
            <person name="De Vries R.P."/>
            <person name="Grigoriev I.V."/>
            <person name="Mortensen U.H."/>
            <person name="Andersen M.R."/>
            <person name="Baker S.E."/>
        </authorList>
    </citation>
    <scope>NUCLEOTIDE SEQUENCE [LARGE SCALE GENOMIC DNA]</scope>
    <source>
        <strain evidence="3 4">CBS 117.55</strain>
    </source>
</reference>
<dbReference type="VEuPathDB" id="FungiDB:BO70DRAFT_393695"/>
<dbReference type="RefSeq" id="XP_025402373.1">
    <property type="nucleotide sequence ID" value="XM_025546400.1"/>
</dbReference>
<keyword evidence="4" id="KW-1185">Reference proteome</keyword>
<protein>
    <recommendedName>
        <fullName evidence="5">Secreted protein</fullName>
    </recommendedName>
</protein>
<evidence type="ECO:0000313" key="4">
    <source>
        <dbReference type="Proteomes" id="UP000247233"/>
    </source>
</evidence>
<evidence type="ECO:0000256" key="1">
    <source>
        <dbReference type="SAM" id="MobiDB-lite"/>
    </source>
</evidence>
<dbReference type="AlphaFoldDB" id="A0A317WRV4"/>
<name>A0A317WRV4_9EURO</name>
<feature type="chain" id="PRO_5016337592" description="Secreted protein" evidence="2">
    <location>
        <begin position="19"/>
        <end position="89"/>
    </location>
</feature>
<accession>A0A317WRV4</accession>
<comment type="caution">
    <text evidence="3">The sequence shown here is derived from an EMBL/GenBank/DDBJ whole genome shotgun (WGS) entry which is preliminary data.</text>
</comment>
<feature type="signal peptide" evidence="2">
    <location>
        <begin position="1"/>
        <end position="18"/>
    </location>
</feature>
<dbReference type="GeneID" id="37068637"/>
<dbReference type="Proteomes" id="UP000247233">
    <property type="component" value="Unassembled WGS sequence"/>
</dbReference>
<feature type="region of interest" description="Disordered" evidence="1">
    <location>
        <begin position="24"/>
        <end position="48"/>
    </location>
</feature>
<evidence type="ECO:0008006" key="5">
    <source>
        <dbReference type="Google" id="ProtNLM"/>
    </source>
</evidence>
<organism evidence="3 4">
    <name type="scientific">Aspergillus heteromorphus CBS 117.55</name>
    <dbReference type="NCBI Taxonomy" id="1448321"/>
    <lineage>
        <taxon>Eukaryota</taxon>
        <taxon>Fungi</taxon>
        <taxon>Dikarya</taxon>
        <taxon>Ascomycota</taxon>
        <taxon>Pezizomycotina</taxon>
        <taxon>Eurotiomycetes</taxon>
        <taxon>Eurotiomycetidae</taxon>
        <taxon>Eurotiales</taxon>
        <taxon>Aspergillaceae</taxon>
        <taxon>Aspergillus</taxon>
        <taxon>Aspergillus subgen. Circumdati</taxon>
    </lineage>
</organism>
<keyword evidence="2" id="KW-0732">Signal</keyword>
<gene>
    <name evidence="3" type="ORF">BO70DRAFT_393695</name>
</gene>
<evidence type="ECO:0000256" key="2">
    <source>
        <dbReference type="SAM" id="SignalP"/>
    </source>
</evidence>
<dbReference type="EMBL" id="MSFL01000004">
    <property type="protein sequence ID" value="PWY89186.1"/>
    <property type="molecule type" value="Genomic_DNA"/>
</dbReference>
<proteinExistence type="predicted"/>
<sequence>MSPFSGFGLALVWSLATSSRLSETGCRMRKSQRPDPVGVPEGRAAASNQTERPIRFGRLVVRFALANWFFVLMGGGCGRIAAGDHYPIP</sequence>